<evidence type="ECO:0000313" key="10">
    <source>
        <dbReference type="Proteomes" id="UP000594435"/>
    </source>
</evidence>
<keyword evidence="3 5" id="KW-0010">Activator</keyword>
<evidence type="ECO:0000256" key="5">
    <source>
        <dbReference type="HAMAP-Rule" id="MF_01178"/>
    </source>
</evidence>
<evidence type="ECO:0000256" key="2">
    <source>
        <dbReference type="ARBA" id="ARBA00023015"/>
    </source>
</evidence>
<dbReference type="HAMAP" id="MF_01178">
    <property type="entry name" value="Crl"/>
    <property type="match status" value="1"/>
</dbReference>
<evidence type="ECO:0000313" key="6">
    <source>
        <dbReference type="EMBL" id="ELN6932850.1"/>
    </source>
</evidence>
<evidence type="ECO:0000256" key="4">
    <source>
        <dbReference type="ARBA" id="ARBA00023163"/>
    </source>
</evidence>
<dbReference type="InterPro" id="IPR038208">
    <property type="entry name" value="Tscrpt_reg_Crl_sf"/>
</dbReference>
<feature type="region of interest" description="Essential for activity" evidence="5">
    <location>
        <begin position="100"/>
        <end position="123"/>
    </location>
</feature>
<evidence type="ECO:0000256" key="1">
    <source>
        <dbReference type="ARBA" id="ARBA00022490"/>
    </source>
</evidence>
<dbReference type="RefSeq" id="WP_039424405.1">
    <property type="nucleotide sequence ID" value="NZ_CAWPVW010000131.1"/>
</dbReference>
<comment type="function">
    <text evidence="5">Binds to the sigma-S subunit of RNA polymerase, activating expression of sigma-S-regulated genes. Stimulates RNA polymerase holoenzyme formation and may bind to several other sigma factors, such as sigma-70 and sigma-32.</text>
</comment>
<dbReference type="AlphaFoldDB" id="A0A099MAW3"/>
<evidence type="ECO:0000313" key="9">
    <source>
        <dbReference type="Proteomes" id="UP000029994"/>
    </source>
</evidence>
<dbReference type="EMBL" id="ABNSCA010000005">
    <property type="protein sequence ID" value="ELN6932850.1"/>
    <property type="molecule type" value="Genomic_DNA"/>
</dbReference>
<dbReference type="Pfam" id="PF07417">
    <property type="entry name" value="Crl"/>
    <property type="match status" value="1"/>
</dbReference>
<reference evidence="7 9" key="1">
    <citation type="submission" date="2014-04" db="EMBL/GenBank/DDBJ databases">
        <title>Genome sequencing of Vibrio navarrensis strains.</title>
        <authorList>
            <person name="Gladney L.M."/>
            <person name="Katz L.S."/>
            <person name="Marino-Ramirez L."/>
            <person name="Jordan I.K."/>
        </authorList>
    </citation>
    <scope>NUCLEOTIDE SEQUENCE [LARGE SCALE GENOMIC DNA]</scope>
    <source>
        <strain evidence="7 9">ATCC 51183</strain>
    </source>
</reference>
<reference evidence="8 10" key="2">
    <citation type="submission" date="2020-11" db="EMBL/GenBank/DDBJ databases">
        <title>Complete and Circularized Genome Assembly of a human isolate of Vibrio navarrensis biotype pommerensis with MiSeq and MinION Sequence Data.</title>
        <authorList>
            <person name="Schwartz K."/>
            <person name="Borowiak M."/>
            <person name="Deneke C."/>
            <person name="Balau V."/>
            <person name="Metelmann C."/>
            <person name="Strauch E."/>
        </authorList>
    </citation>
    <scope>NUCLEOTIDE SEQUENCE [LARGE SCALE GENOMIC DNA]</scope>
    <source>
        <strain evidence="8 10">20-VB00237</strain>
    </source>
</reference>
<comment type="subcellular location">
    <subcellularLocation>
        <location evidence="5">Cytoplasm</location>
    </subcellularLocation>
</comment>
<dbReference type="Proteomes" id="UP000029994">
    <property type="component" value="Unassembled WGS sequence"/>
</dbReference>
<evidence type="ECO:0000256" key="3">
    <source>
        <dbReference type="ARBA" id="ARBA00023159"/>
    </source>
</evidence>
<reference evidence="6" key="3">
    <citation type="submission" date="2023-10" db="EMBL/GenBank/DDBJ databases">
        <authorList>
            <consortium name="PulseNet: The National Subtyping Network for Foodborne Disease Surveillance"/>
        </authorList>
    </citation>
    <scope>NUCLEOTIDE SEQUENCE</scope>
    <source>
        <strain evidence="6">PNUSAV004886</strain>
    </source>
</reference>
<accession>A0A099MAW3</accession>
<organism evidence="7 9">
    <name type="scientific">Vibrio navarrensis</name>
    <dbReference type="NCBI Taxonomy" id="29495"/>
    <lineage>
        <taxon>Bacteria</taxon>
        <taxon>Pseudomonadati</taxon>
        <taxon>Pseudomonadota</taxon>
        <taxon>Gammaproteobacteria</taxon>
        <taxon>Vibrionales</taxon>
        <taxon>Vibrionaceae</taxon>
        <taxon>Vibrio</taxon>
    </lineage>
</organism>
<protein>
    <recommendedName>
        <fullName evidence="5">Sigma factor-binding protein Crl</fullName>
    </recommendedName>
</protein>
<dbReference type="Proteomes" id="UP000594435">
    <property type="component" value="Chromosome 1"/>
</dbReference>
<keyword evidence="9" id="KW-1185">Reference proteome</keyword>
<dbReference type="GO" id="GO:0045893">
    <property type="term" value="P:positive regulation of DNA-templated transcription"/>
    <property type="evidence" value="ECO:0007669"/>
    <property type="project" value="UniProtKB-UniRule"/>
</dbReference>
<dbReference type="NCBIfam" id="NF008217">
    <property type="entry name" value="PRK10984.1"/>
    <property type="match status" value="1"/>
</dbReference>
<dbReference type="eggNOG" id="ENOG502ZQ8E">
    <property type="taxonomic scope" value="Bacteria"/>
</dbReference>
<dbReference type="EMBL" id="CP065217">
    <property type="protein sequence ID" value="QPL54206.1"/>
    <property type="molecule type" value="Genomic_DNA"/>
</dbReference>
<keyword evidence="1 5" id="KW-0963">Cytoplasm</keyword>
<keyword evidence="4 5" id="KW-0804">Transcription</keyword>
<dbReference type="InterPro" id="IPR009986">
    <property type="entry name" value="Tscrpt_reg_Crl"/>
</dbReference>
<evidence type="ECO:0000313" key="7">
    <source>
        <dbReference type="EMBL" id="KGK10547.1"/>
    </source>
</evidence>
<proteinExistence type="inferred from homology"/>
<dbReference type="Gene3D" id="3.30.310.230">
    <property type="entry name" value="Sigma factor-binding protein Crl monomer"/>
    <property type="match status" value="1"/>
</dbReference>
<dbReference type="Proteomes" id="UP001253463">
    <property type="component" value="Unassembled WGS sequence"/>
</dbReference>
<dbReference type="GO" id="GO:0005737">
    <property type="term" value="C:cytoplasm"/>
    <property type="evidence" value="ECO:0007669"/>
    <property type="project" value="UniProtKB-SubCell"/>
</dbReference>
<dbReference type="STRING" id="29495.EA26_04160"/>
<dbReference type="EMBL" id="JMCG01000001">
    <property type="protein sequence ID" value="KGK10547.1"/>
    <property type="molecule type" value="Genomic_DNA"/>
</dbReference>
<comment type="similarity">
    <text evidence="5">Belongs to the Crl family.</text>
</comment>
<gene>
    <name evidence="5 6" type="primary">crl</name>
    <name evidence="7" type="ORF">EA26_04160</name>
    <name evidence="8" type="ORF">I3X05_03340</name>
    <name evidence="6" type="ORF">RZY48_002249</name>
</gene>
<sequence length="129" mass="15015">MSEVTNNPTHNRLLTKLRAMGPYLRDPQSKEGHYYFDCLSVCVDDRKSPELREFWGWWMVLESVEGGFTAKYHAGKYDTDGNWLNEALPKKVATEVNQTQHCFHAKLVKTLDEQFKLTVAYHDESVEFV</sequence>
<evidence type="ECO:0000313" key="8">
    <source>
        <dbReference type="EMBL" id="QPL54206.1"/>
    </source>
</evidence>
<keyword evidence="2 5" id="KW-0805">Transcription regulation</keyword>
<dbReference type="GeneID" id="95679341"/>
<name>A0A099MAW3_9VIBR</name>